<dbReference type="Proteomes" id="UP000663873">
    <property type="component" value="Unassembled WGS sequence"/>
</dbReference>
<reference evidence="3" key="1">
    <citation type="submission" date="2021-02" db="EMBL/GenBank/DDBJ databases">
        <authorList>
            <person name="Nowell W R."/>
        </authorList>
    </citation>
    <scope>NUCLEOTIDE SEQUENCE</scope>
</reference>
<evidence type="ECO:0000259" key="1">
    <source>
        <dbReference type="Pfam" id="PF26215"/>
    </source>
</evidence>
<dbReference type="Proteomes" id="UP000663838">
    <property type="component" value="Unassembled WGS sequence"/>
</dbReference>
<dbReference type="InterPro" id="IPR058912">
    <property type="entry name" value="HTH_animal"/>
</dbReference>
<dbReference type="AlphaFoldDB" id="A0A821A6E5"/>
<keyword evidence="5" id="KW-1185">Reference proteome</keyword>
<accession>A0A821A6E5</accession>
<dbReference type="Proteomes" id="UP000663851">
    <property type="component" value="Unassembled WGS sequence"/>
</dbReference>
<proteinExistence type="predicted"/>
<evidence type="ECO:0000313" key="5">
    <source>
        <dbReference type="Proteomes" id="UP000663873"/>
    </source>
</evidence>
<dbReference type="EMBL" id="CAJOBO010002932">
    <property type="protein sequence ID" value="CAF4474447.1"/>
    <property type="molecule type" value="Genomic_DNA"/>
</dbReference>
<evidence type="ECO:0000313" key="4">
    <source>
        <dbReference type="EMBL" id="CAF4835047.1"/>
    </source>
</evidence>
<name>A0A821A6E5_9BILA</name>
<feature type="domain" description="Helix-turn-helix" evidence="1">
    <location>
        <begin position="139"/>
        <end position="184"/>
    </location>
</feature>
<protein>
    <recommendedName>
        <fullName evidence="1">Helix-turn-helix domain-containing protein</fullName>
    </recommendedName>
</protein>
<dbReference type="EMBL" id="CAJOBP010013443">
    <property type="protein sequence ID" value="CAF4573782.1"/>
    <property type="molecule type" value="Genomic_DNA"/>
</dbReference>
<evidence type="ECO:0000313" key="3">
    <source>
        <dbReference type="EMBL" id="CAF4573782.1"/>
    </source>
</evidence>
<organism evidence="3 5">
    <name type="scientific">Rotaria socialis</name>
    <dbReference type="NCBI Taxonomy" id="392032"/>
    <lineage>
        <taxon>Eukaryota</taxon>
        <taxon>Metazoa</taxon>
        <taxon>Spiralia</taxon>
        <taxon>Gnathifera</taxon>
        <taxon>Rotifera</taxon>
        <taxon>Eurotatoria</taxon>
        <taxon>Bdelloidea</taxon>
        <taxon>Philodinida</taxon>
        <taxon>Philodinidae</taxon>
        <taxon>Rotaria</taxon>
    </lineage>
</organism>
<gene>
    <name evidence="2" type="ORF">HFQ381_LOCUS25704</name>
    <name evidence="4" type="ORF">TOA249_LOCUS25610</name>
    <name evidence="3" type="ORF">UJA718_LOCUS30396</name>
</gene>
<sequence length="317" mass="37238">MIPRQNGLEVFRRFLECHLKRSKTGTLSIDDLMKMASLVLDNNYFMYQGKYYQQIRELSQHQLSNNEIYGRYIDDVFMTTNLSQDQIKIQLDKVAKKDPNIEITYSIASCVDFPDVIINNGNGKLTTSIYHKPAAEPHILPYTSDHSRHVHRNIPYAALLSAARLCSNIDGFHMDRHLSQKQFLRFFQTNKVLPVLQQSDAIMYDKLHSTLLQQSTRREKQLAKQSSLDNAEIPKFLLIDKPWNPNFLYVPHRFATGPALTFKHRFRAWWKKYYLKQESKVAHVKVKFATKTNRTLENIFVHKKFHKAKLTKRKLPQ</sequence>
<evidence type="ECO:0000313" key="2">
    <source>
        <dbReference type="EMBL" id="CAF4474447.1"/>
    </source>
</evidence>
<dbReference type="PANTHER" id="PTHR21301">
    <property type="entry name" value="REVERSE TRANSCRIPTASE"/>
    <property type="match status" value="1"/>
</dbReference>
<dbReference type="Pfam" id="PF26215">
    <property type="entry name" value="HTH_animal"/>
    <property type="match status" value="1"/>
</dbReference>
<dbReference type="PANTHER" id="PTHR21301:SF10">
    <property type="entry name" value="REVERSE TRANSCRIPTASE DOMAIN-CONTAINING PROTEIN"/>
    <property type="match status" value="1"/>
</dbReference>
<comment type="caution">
    <text evidence="3">The sequence shown here is derived from an EMBL/GenBank/DDBJ whole genome shotgun (WGS) entry which is preliminary data.</text>
</comment>
<dbReference type="EMBL" id="CAJOBS010002813">
    <property type="protein sequence ID" value="CAF4835047.1"/>
    <property type="molecule type" value="Genomic_DNA"/>
</dbReference>